<dbReference type="RefSeq" id="XP_025497307.1">
    <property type="nucleotide sequence ID" value="XM_025639682.1"/>
</dbReference>
<dbReference type="Gene3D" id="2.180.10.10">
    <property type="entry name" value="RHS repeat-associated core"/>
    <property type="match status" value="1"/>
</dbReference>
<gene>
    <name evidence="2" type="ORF">BO82DRAFT_408252</name>
</gene>
<dbReference type="STRING" id="1448315.A0A319CXG2"/>
<dbReference type="Proteomes" id="UP000248340">
    <property type="component" value="Unassembled WGS sequence"/>
</dbReference>
<protein>
    <submittedName>
        <fullName evidence="2">Uncharacterized protein</fullName>
    </submittedName>
</protein>
<evidence type="ECO:0000313" key="2">
    <source>
        <dbReference type="EMBL" id="PYH87107.1"/>
    </source>
</evidence>
<dbReference type="GeneID" id="37142424"/>
<name>A0A319CXG2_9EURO</name>
<dbReference type="EMBL" id="KZ821674">
    <property type="protein sequence ID" value="PYH87107.1"/>
    <property type="molecule type" value="Genomic_DNA"/>
</dbReference>
<dbReference type="OrthoDB" id="442731at2759"/>
<feature type="region of interest" description="Disordered" evidence="1">
    <location>
        <begin position="1"/>
        <end position="21"/>
    </location>
</feature>
<organism evidence="2 3">
    <name type="scientific">Aspergillus uvarum CBS 121591</name>
    <dbReference type="NCBI Taxonomy" id="1448315"/>
    <lineage>
        <taxon>Eukaryota</taxon>
        <taxon>Fungi</taxon>
        <taxon>Dikarya</taxon>
        <taxon>Ascomycota</taxon>
        <taxon>Pezizomycotina</taxon>
        <taxon>Eurotiomycetes</taxon>
        <taxon>Eurotiomycetidae</taxon>
        <taxon>Eurotiales</taxon>
        <taxon>Aspergillaceae</taxon>
        <taxon>Aspergillus</taxon>
        <taxon>Aspergillus subgen. Circumdati</taxon>
    </lineage>
</organism>
<accession>A0A319CXG2</accession>
<evidence type="ECO:0000256" key="1">
    <source>
        <dbReference type="SAM" id="MobiDB-lite"/>
    </source>
</evidence>
<dbReference type="VEuPathDB" id="FungiDB:BO82DRAFT_408252"/>
<reference evidence="2 3" key="1">
    <citation type="submission" date="2016-12" db="EMBL/GenBank/DDBJ databases">
        <title>The genomes of Aspergillus section Nigri reveals drivers in fungal speciation.</title>
        <authorList>
            <consortium name="DOE Joint Genome Institute"/>
            <person name="Vesth T.C."/>
            <person name="Nybo J."/>
            <person name="Theobald S."/>
            <person name="Brandl J."/>
            <person name="Frisvad J.C."/>
            <person name="Nielsen K.F."/>
            <person name="Lyhne E.K."/>
            <person name="Kogle M.E."/>
            <person name="Kuo A."/>
            <person name="Riley R."/>
            <person name="Clum A."/>
            <person name="Nolan M."/>
            <person name="Lipzen A."/>
            <person name="Salamov A."/>
            <person name="Henrissat B."/>
            <person name="Wiebenga A."/>
            <person name="De Vries R.P."/>
            <person name="Grigoriev I.V."/>
            <person name="Mortensen U.H."/>
            <person name="Andersen M.R."/>
            <person name="Baker S.E."/>
        </authorList>
    </citation>
    <scope>NUCLEOTIDE SEQUENCE [LARGE SCALE GENOMIC DNA]</scope>
    <source>
        <strain evidence="2 3">CBS 121591</strain>
    </source>
</reference>
<proteinExistence type="predicted"/>
<sequence>MLQPSQNKEKERRKKGVDPRTGQYNCTISLYEVPAGVRNSPPLSLSLHFNPLGGDDVGLGRGWSFGGLSSYDQPSRTLILSTGENYKVQDSTSSVRVTDQKLQSFHFHKTNTTSYRVTLKSGQVEVLSNFNHRSLVSVPTELYSANGQSLQLSWVFSSTQPRLSKILTGSQAPAKIVYNDSAQITTITRGPGTAETATFTLLRRNGQLAELRLPLEGSPTSPSPPSWTSWKFTYKTAGLTTVTSPTGATETISYRAAGFRLPSGAPVSAIPHMISHTVRPFHDQPAIQTTYSYSDHNFLASVEGGTGPATVAICT</sequence>
<dbReference type="AlphaFoldDB" id="A0A319CXG2"/>
<evidence type="ECO:0000313" key="3">
    <source>
        <dbReference type="Proteomes" id="UP000248340"/>
    </source>
</evidence>
<keyword evidence="3" id="KW-1185">Reference proteome</keyword>